<gene>
    <name evidence="3" type="ORF">R5W23_003198</name>
</gene>
<dbReference type="RefSeq" id="WP_320688119.1">
    <property type="nucleotide sequence ID" value="NZ_JAXBLV010000200.1"/>
</dbReference>
<proteinExistence type="predicted"/>
<dbReference type="Proteomes" id="UP001272242">
    <property type="component" value="Unassembled WGS sequence"/>
</dbReference>
<feature type="domain" description="UPF0313" evidence="2">
    <location>
        <begin position="1"/>
        <end position="58"/>
    </location>
</feature>
<evidence type="ECO:0000313" key="4">
    <source>
        <dbReference type="Proteomes" id="UP001272242"/>
    </source>
</evidence>
<dbReference type="EMBL" id="JAXBLV010000200">
    <property type="protein sequence ID" value="MDY3561770.1"/>
    <property type="molecule type" value="Genomic_DNA"/>
</dbReference>
<feature type="region of interest" description="Disordered" evidence="1">
    <location>
        <begin position="39"/>
        <end position="85"/>
    </location>
</feature>
<evidence type="ECO:0000259" key="2">
    <source>
        <dbReference type="Pfam" id="PF11842"/>
    </source>
</evidence>
<sequence length="85" mass="9320">MQRALMQFFKPESYFTVREALIQAGRADLIGGCNGLIPAQPSKQAASTPRPPKADLSSNARSRHGSRRWAAGRGEIRRRGGREIG</sequence>
<accession>A0ABU5F354</accession>
<dbReference type="InterPro" id="IPR024560">
    <property type="entry name" value="UPF0313_C"/>
</dbReference>
<feature type="compositionally biased region" description="Basic and acidic residues" evidence="1">
    <location>
        <begin position="74"/>
        <end position="85"/>
    </location>
</feature>
<dbReference type="Pfam" id="PF11842">
    <property type="entry name" value="DUF3362"/>
    <property type="match status" value="1"/>
</dbReference>
<keyword evidence="4" id="KW-1185">Reference proteome</keyword>
<name>A0ABU5F354_9BACT</name>
<evidence type="ECO:0000313" key="3">
    <source>
        <dbReference type="EMBL" id="MDY3561770.1"/>
    </source>
</evidence>
<evidence type="ECO:0000256" key="1">
    <source>
        <dbReference type="SAM" id="MobiDB-lite"/>
    </source>
</evidence>
<comment type="caution">
    <text evidence="3">The sequence shown here is derived from an EMBL/GenBank/DDBJ whole genome shotgun (WGS) entry which is preliminary data.</text>
</comment>
<reference evidence="4" key="1">
    <citation type="journal article" date="2023" name="Mar. Drugs">
        <title>Gemmata algarum, a Novel Planctomycete Isolated from an Algal Mat, Displays Antimicrobial Activity.</title>
        <authorList>
            <person name="Kumar G."/>
            <person name="Kallscheuer N."/>
            <person name="Kashif M."/>
            <person name="Ahamad S."/>
            <person name="Jagadeeshwari U."/>
            <person name="Pannikurungottu S."/>
            <person name="Haufschild T."/>
            <person name="Kabuu M."/>
            <person name="Sasikala C."/>
            <person name="Jogler C."/>
            <person name="Ramana C."/>
        </authorList>
    </citation>
    <scope>NUCLEOTIDE SEQUENCE [LARGE SCALE GENOMIC DNA]</scope>
    <source>
        <strain evidence="4">JC673</strain>
    </source>
</reference>
<protein>
    <submittedName>
        <fullName evidence="3">DUF3362 domain-containing protein</fullName>
    </submittedName>
</protein>
<organism evidence="3 4">
    <name type="scientific">Gemmata algarum</name>
    <dbReference type="NCBI Taxonomy" id="2975278"/>
    <lineage>
        <taxon>Bacteria</taxon>
        <taxon>Pseudomonadati</taxon>
        <taxon>Planctomycetota</taxon>
        <taxon>Planctomycetia</taxon>
        <taxon>Gemmatales</taxon>
        <taxon>Gemmataceae</taxon>
        <taxon>Gemmata</taxon>
    </lineage>
</organism>